<sequence length="600" mass="67135">MSESDPGDDSTQQTTPRDPYALGDHDGEGGPDDRAVFWADAVADEIEAREPSEPVVIKGAISPSGVPHLGNVNEIMRGYFVAESLRERGYEVQQVFTTDDRDPLRKLPRKLADLDGNIVDLGAVNAGALGQNLGRPYTDVPDPFGCCDSYGEHFSNLIADCAELLGVDIEIVSTTELYEDGSFEELTRHVLDNQDRARDVLGEYQDKVDADYVPFNPICGECGKVTETVTAVDTDAGTVEYRCTDMEAGDQVIDGCGHEGTATLREGKLPWRFEWPAGWDVLGVDFEPFGKDHAEGSWPSGVDIAENVFEIDPPVPMVYEWFTLDGEPFSSSEGHVVMVHDVLELLEPAVVRYFFSKDPSKARDFSIERLDQLVDDFDRTERLYFGEESGTEREEALGERAYPPSVRPTVADRFDDEFGEGSWRSVANDRTARETVDELLEDTYADRVRIPYTFAAVLGMFDDPELRTDVARKEGHLADDTPEWAVETAMERVDLASEWARRTDNEFNYELERATLPEADFDEATEAALDELADFVAEGHDGETIQGEIYETAKRHDVPIGDFFSAGYRLLFDETEGPQLGPFVAKLDREFVVERFRRNR</sequence>
<dbReference type="InterPro" id="IPR042078">
    <property type="entry name" value="Lys-tRNA-ligase_SC_fold"/>
</dbReference>
<reference evidence="12 13" key="1">
    <citation type="submission" date="2019-04" db="EMBL/GenBank/DDBJ databases">
        <title>Complete genome sequence of Arthrobacter sp. ZXY-2 associated with effective atrazine degradation and salt adaptation.</title>
        <authorList>
            <person name="Zhao X."/>
        </authorList>
    </citation>
    <scope>NUCLEOTIDE SEQUENCE [LARGE SCALE GENOMIC DNA]</scope>
    <source>
        <strain evidence="13">ZP60</strain>
    </source>
</reference>
<dbReference type="Gene3D" id="1.10.10.350">
    <property type="match status" value="1"/>
</dbReference>
<evidence type="ECO:0000256" key="11">
    <source>
        <dbReference type="SAM" id="MobiDB-lite"/>
    </source>
</evidence>
<evidence type="ECO:0000256" key="4">
    <source>
        <dbReference type="ARBA" id="ARBA00022598"/>
    </source>
</evidence>
<feature type="short sequence motif" description="'HIGH' region" evidence="10">
    <location>
        <begin position="63"/>
        <end position="71"/>
    </location>
</feature>
<evidence type="ECO:0000256" key="5">
    <source>
        <dbReference type="ARBA" id="ARBA00022741"/>
    </source>
</evidence>
<dbReference type="RefSeq" id="WP_015762260.1">
    <property type="nucleotide sequence ID" value="NZ_CP039375.1"/>
</dbReference>
<organism evidence="12 13">
    <name type="scientific">Halomicrobium mukohataei</name>
    <dbReference type="NCBI Taxonomy" id="57705"/>
    <lineage>
        <taxon>Archaea</taxon>
        <taxon>Methanobacteriati</taxon>
        <taxon>Methanobacteriota</taxon>
        <taxon>Stenosarchaea group</taxon>
        <taxon>Halobacteria</taxon>
        <taxon>Halobacteriales</taxon>
        <taxon>Haloarculaceae</taxon>
        <taxon>Halomicrobium</taxon>
    </lineage>
</organism>
<dbReference type="PROSITE" id="PS00178">
    <property type="entry name" value="AA_TRNA_LIGASE_I"/>
    <property type="match status" value="1"/>
</dbReference>
<dbReference type="GO" id="GO:0000049">
    <property type="term" value="F:tRNA binding"/>
    <property type="evidence" value="ECO:0007669"/>
    <property type="project" value="InterPro"/>
</dbReference>
<dbReference type="GO" id="GO:0004824">
    <property type="term" value="F:lysine-tRNA ligase activity"/>
    <property type="evidence" value="ECO:0007669"/>
    <property type="project" value="UniProtKB-UniRule"/>
</dbReference>
<gene>
    <name evidence="10" type="primary">lysS</name>
    <name evidence="12" type="ORF">E5139_09625</name>
</gene>
<dbReference type="GO" id="GO:0005524">
    <property type="term" value="F:ATP binding"/>
    <property type="evidence" value="ECO:0007669"/>
    <property type="project" value="UniProtKB-UniRule"/>
</dbReference>
<dbReference type="KEGG" id="halz:E5139_09625"/>
<feature type="region of interest" description="Disordered" evidence="11">
    <location>
        <begin position="1"/>
        <end position="34"/>
    </location>
</feature>
<evidence type="ECO:0000313" key="12">
    <source>
        <dbReference type="EMBL" id="QCD65878.1"/>
    </source>
</evidence>
<dbReference type="EMBL" id="CP039375">
    <property type="protein sequence ID" value="QCD65878.1"/>
    <property type="molecule type" value="Genomic_DNA"/>
</dbReference>
<keyword evidence="3 10" id="KW-0963">Cytoplasm</keyword>
<dbReference type="PANTHER" id="PTHR37940">
    <property type="entry name" value="LYSINE--TRNA LIGASE"/>
    <property type="match status" value="1"/>
</dbReference>
<name>A0A4D6KBJ2_9EURY</name>
<evidence type="ECO:0000256" key="1">
    <source>
        <dbReference type="ARBA" id="ARBA00004496"/>
    </source>
</evidence>
<dbReference type="Gene3D" id="3.40.50.620">
    <property type="entry name" value="HUPs"/>
    <property type="match status" value="2"/>
</dbReference>
<comment type="catalytic activity">
    <reaction evidence="9 10">
        <text>tRNA(Lys) + L-lysine + ATP = L-lysyl-tRNA(Lys) + AMP + diphosphate</text>
        <dbReference type="Rhea" id="RHEA:20792"/>
        <dbReference type="Rhea" id="RHEA-COMP:9696"/>
        <dbReference type="Rhea" id="RHEA-COMP:9697"/>
        <dbReference type="ChEBI" id="CHEBI:30616"/>
        <dbReference type="ChEBI" id="CHEBI:32551"/>
        <dbReference type="ChEBI" id="CHEBI:33019"/>
        <dbReference type="ChEBI" id="CHEBI:78442"/>
        <dbReference type="ChEBI" id="CHEBI:78529"/>
        <dbReference type="ChEBI" id="CHEBI:456215"/>
        <dbReference type="EC" id="6.1.1.6"/>
    </reaction>
</comment>
<keyword evidence="7 10" id="KW-0648">Protein biosynthesis</keyword>
<comment type="caution">
    <text evidence="10">Lacks conserved residue(s) required for the propagation of feature annotation.</text>
</comment>
<dbReference type="InterPro" id="IPR008925">
    <property type="entry name" value="aa_tRNA-synth_I_cd-bd_sf"/>
</dbReference>
<dbReference type="SUPFAM" id="SSF52374">
    <property type="entry name" value="Nucleotidylyl transferase"/>
    <property type="match status" value="1"/>
</dbReference>
<accession>A0A4D6KBJ2</accession>
<keyword evidence="8 10" id="KW-0030">Aminoacyl-tRNA synthetase</keyword>
<dbReference type="GeneID" id="42179195"/>
<reference evidence="12 13" key="2">
    <citation type="submission" date="2019-04" db="EMBL/GenBank/DDBJ databases">
        <authorList>
            <person name="Yang S."/>
            <person name="Wei W."/>
        </authorList>
    </citation>
    <scope>NUCLEOTIDE SEQUENCE [LARGE SCALE GENOMIC DNA]</scope>
    <source>
        <strain evidence="13">ZP60</strain>
    </source>
</reference>
<dbReference type="EC" id="6.1.1.6" evidence="10"/>
<keyword evidence="6 10" id="KW-0067">ATP-binding</keyword>
<dbReference type="NCBIfam" id="TIGR00467">
    <property type="entry name" value="lysS_arch"/>
    <property type="match status" value="1"/>
</dbReference>
<feature type="short sequence motif" description="'KMSKS' region" evidence="10">
    <location>
        <begin position="328"/>
        <end position="332"/>
    </location>
</feature>
<evidence type="ECO:0000256" key="3">
    <source>
        <dbReference type="ARBA" id="ARBA00022490"/>
    </source>
</evidence>
<dbReference type="InterPro" id="IPR002904">
    <property type="entry name" value="Lys-tRNA-ligase"/>
</dbReference>
<evidence type="ECO:0000313" key="13">
    <source>
        <dbReference type="Proteomes" id="UP000297053"/>
    </source>
</evidence>
<evidence type="ECO:0000256" key="2">
    <source>
        <dbReference type="ARBA" id="ARBA00005594"/>
    </source>
</evidence>
<dbReference type="GO" id="GO:0006430">
    <property type="term" value="P:lysyl-tRNA aminoacylation"/>
    <property type="evidence" value="ECO:0007669"/>
    <property type="project" value="UniProtKB-UniRule"/>
</dbReference>
<keyword evidence="5 10" id="KW-0547">Nucleotide-binding</keyword>
<dbReference type="Pfam" id="PF01921">
    <property type="entry name" value="tRNA-synt_1f"/>
    <property type="match status" value="1"/>
</dbReference>
<dbReference type="AlphaFoldDB" id="A0A4D6KBJ2"/>
<dbReference type="SUPFAM" id="SSF48163">
    <property type="entry name" value="An anticodon-binding domain of class I aminoacyl-tRNA synthetases"/>
    <property type="match status" value="1"/>
</dbReference>
<dbReference type="PANTHER" id="PTHR37940:SF1">
    <property type="entry name" value="LYSINE--TRNA LIGASE"/>
    <property type="match status" value="1"/>
</dbReference>
<evidence type="ECO:0000256" key="9">
    <source>
        <dbReference type="ARBA" id="ARBA00048573"/>
    </source>
</evidence>
<dbReference type="InterPro" id="IPR014729">
    <property type="entry name" value="Rossmann-like_a/b/a_fold"/>
</dbReference>
<dbReference type="GeneID" id="8410813"/>
<proteinExistence type="inferred from homology"/>
<comment type="similarity">
    <text evidence="2 10">Belongs to the class-I aminoacyl-tRNA synthetase family.</text>
</comment>
<dbReference type="InterPro" id="IPR001412">
    <property type="entry name" value="aa-tRNA-synth_I_CS"/>
</dbReference>
<keyword evidence="4 10" id="KW-0436">Ligase</keyword>
<evidence type="ECO:0000256" key="6">
    <source>
        <dbReference type="ARBA" id="ARBA00022840"/>
    </source>
</evidence>
<evidence type="ECO:0000256" key="7">
    <source>
        <dbReference type="ARBA" id="ARBA00022917"/>
    </source>
</evidence>
<protein>
    <recommendedName>
        <fullName evidence="10">Lysine--tRNA ligase</fullName>
        <ecNumber evidence="10">6.1.1.6</ecNumber>
    </recommendedName>
    <alternativeName>
        <fullName evidence="10">Lysyl-tRNA synthetase</fullName>
        <shortName evidence="10">LysRS</shortName>
    </alternativeName>
</protein>
<dbReference type="InterPro" id="IPR020751">
    <property type="entry name" value="aa-tRNA-synth_I_codon-bd_sub2"/>
</dbReference>
<dbReference type="GO" id="GO:0005737">
    <property type="term" value="C:cytoplasm"/>
    <property type="evidence" value="ECO:0007669"/>
    <property type="project" value="UniProtKB-SubCell"/>
</dbReference>
<evidence type="ECO:0000256" key="8">
    <source>
        <dbReference type="ARBA" id="ARBA00023146"/>
    </source>
</evidence>
<feature type="compositionally biased region" description="Basic and acidic residues" evidence="11">
    <location>
        <begin position="23"/>
        <end position="34"/>
    </location>
</feature>
<evidence type="ECO:0000256" key="10">
    <source>
        <dbReference type="HAMAP-Rule" id="MF_00177"/>
    </source>
</evidence>
<dbReference type="HAMAP" id="MF_00177">
    <property type="entry name" value="Lys_tRNA_synth_class1"/>
    <property type="match status" value="1"/>
</dbReference>
<comment type="subcellular location">
    <subcellularLocation>
        <location evidence="1 10">Cytoplasm</location>
    </subcellularLocation>
</comment>
<dbReference type="Gene3D" id="6.10.20.10">
    <property type="entry name" value="Lysine tRNA ligase, stem contact fold domain"/>
    <property type="match status" value="1"/>
</dbReference>
<dbReference type="Proteomes" id="UP000297053">
    <property type="component" value="Chromosome"/>
</dbReference>